<dbReference type="PROSITE" id="PS51029">
    <property type="entry name" value="MADF"/>
    <property type="match status" value="1"/>
</dbReference>
<evidence type="ECO:0000313" key="3">
    <source>
        <dbReference type="EMBL" id="SOQ40730.1"/>
    </source>
</evidence>
<evidence type="ECO:0000256" key="1">
    <source>
        <dbReference type="SAM" id="MobiDB-lite"/>
    </source>
</evidence>
<dbReference type="InterPro" id="IPR006578">
    <property type="entry name" value="MADF-dom"/>
</dbReference>
<organism evidence="3">
    <name type="scientific">Spodoptera frugiperda</name>
    <name type="common">Fall armyworm</name>
    <dbReference type="NCBI Taxonomy" id="7108"/>
    <lineage>
        <taxon>Eukaryota</taxon>
        <taxon>Metazoa</taxon>
        <taxon>Ecdysozoa</taxon>
        <taxon>Arthropoda</taxon>
        <taxon>Hexapoda</taxon>
        <taxon>Insecta</taxon>
        <taxon>Pterygota</taxon>
        <taxon>Neoptera</taxon>
        <taxon>Endopterygota</taxon>
        <taxon>Lepidoptera</taxon>
        <taxon>Glossata</taxon>
        <taxon>Ditrysia</taxon>
        <taxon>Noctuoidea</taxon>
        <taxon>Noctuidae</taxon>
        <taxon>Amphipyrinae</taxon>
        <taxon>Spodoptera</taxon>
    </lineage>
</organism>
<name>A0A2H1VIR4_SPOFR</name>
<feature type="region of interest" description="Disordered" evidence="1">
    <location>
        <begin position="110"/>
        <end position="203"/>
    </location>
</feature>
<dbReference type="SMART" id="SM00595">
    <property type="entry name" value="MADF"/>
    <property type="match status" value="1"/>
</dbReference>
<protein>
    <submittedName>
        <fullName evidence="3">SFRICE_031810</fullName>
    </submittedName>
</protein>
<sequence>MEQFIDIVKRFPILWNTHLKEYHNLVQKDVIWESIVEELNNPDIPDVKTAKNEWKKLRDSHRESLKRIKAATNNWKYAEYLKFLVPYIKNRKRTGNASINNQNTWASTAKQSQNTWANTSTQSQNTLPGTSTSVCQSILPDASTDTHIDDDDGSTSEPPRMKKRKVADVSSLRVLLHEDNNDFRSEKRERRKTGKTEVPKETDAHRHPLNLFFDSMCESTKKLPDWVQRDVKKKLFQIVNEAEENYERYLSGHTYQYEYSSSSSFSSPAQNDSI</sequence>
<dbReference type="AlphaFoldDB" id="A0A2H1VIR4"/>
<feature type="domain" description="MADF" evidence="2">
    <location>
        <begin position="3"/>
        <end position="89"/>
    </location>
</feature>
<dbReference type="EMBL" id="ODYU01002793">
    <property type="protein sequence ID" value="SOQ40730.1"/>
    <property type="molecule type" value="Genomic_DNA"/>
</dbReference>
<dbReference type="InterPro" id="IPR039353">
    <property type="entry name" value="TF_Adf1"/>
</dbReference>
<gene>
    <name evidence="3" type="ORF">SFRICE_031810</name>
</gene>
<dbReference type="PANTHER" id="PTHR12243">
    <property type="entry name" value="MADF DOMAIN TRANSCRIPTION FACTOR"/>
    <property type="match status" value="1"/>
</dbReference>
<feature type="compositionally biased region" description="Polar residues" evidence="1">
    <location>
        <begin position="110"/>
        <end position="136"/>
    </location>
</feature>
<accession>A0A2H1VIR4</accession>
<feature type="compositionally biased region" description="Basic and acidic residues" evidence="1">
    <location>
        <begin position="175"/>
        <end position="203"/>
    </location>
</feature>
<evidence type="ECO:0000259" key="2">
    <source>
        <dbReference type="PROSITE" id="PS51029"/>
    </source>
</evidence>
<dbReference type="PANTHER" id="PTHR12243:SF67">
    <property type="entry name" value="COREPRESSOR OF PANGOLIN, ISOFORM A-RELATED"/>
    <property type="match status" value="1"/>
</dbReference>
<dbReference type="Pfam" id="PF10545">
    <property type="entry name" value="MADF_DNA_bdg"/>
    <property type="match status" value="1"/>
</dbReference>
<reference evidence="3" key="1">
    <citation type="submission" date="2016-07" db="EMBL/GenBank/DDBJ databases">
        <authorList>
            <person name="Bretaudeau A."/>
        </authorList>
    </citation>
    <scope>NUCLEOTIDE SEQUENCE</scope>
    <source>
        <strain evidence="3">Rice</strain>
        <tissue evidence="3">Whole body</tissue>
    </source>
</reference>
<proteinExistence type="predicted"/>